<feature type="repeat" description="WD" evidence="1">
    <location>
        <begin position="296"/>
        <end position="337"/>
    </location>
</feature>
<name>A0A6A2WPI6_HIBSY</name>
<dbReference type="EMBL" id="VEPZ02001773">
    <property type="protein sequence ID" value="KAE8656000.1"/>
    <property type="molecule type" value="Genomic_DNA"/>
</dbReference>
<sequence length="451" mass="50765">MSQREEAYESDAPEEFTNQQGIKQDENIRKIQKENKARVIREGKERRRLWAQRKTQRQSAKSENDQDVETEADEESLAKKGMLPTNIVEMLASREKQVFLSDSEDEKTEVDSTPRKKKKNSGLEPVILKDIPPPQCLRSSMEFLKKRKMQVPSMETSRFKKRGGFNILFEETGSAIGQKVRIQSPVKKIPKTVYRPNNTLCSPTDEANATPAKELIGSLAHGGFTSYGGLVKAIVIAGEKVFTGHRDGKIRVWRVSSRNTRIHKRVGTLPTLKDYFKSSFVPTGFSEVKGCRSGLWQKHSDAISCLCFNEDKTLLYSGSWDKTFKVWRISNWKCLESVRAHDDAVNSIVAGCDGLVFTGSADGSVKPVITGSADKTILVWKRCGNDHFLLTRLTGHNGPVKCLAIEKDHESTSGENQWILYSGCLDKSVKLWWITDQTPPTQSPIYTDSSE</sequence>
<feature type="region of interest" description="Disordered" evidence="2">
    <location>
        <begin position="1"/>
        <end position="76"/>
    </location>
</feature>
<dbReference type="InterPro" id="IPR045182">
    <property type="entry name" value="JINGUBANG-like"/>
</dbReference>
<keyword evidence="1" id="KW-0853">WD repeat</keyword>
<evidence type="ECO:0000256" key="2">
    <source>
        <dbReference type="SAM" id="MobiDB-lite"/>
    </source>
</evidence>
<dbReference type="PROSITE" id="PS50082">
    <property type="entry name" value="WD_REPEATS_2"/>
    <property type="match status" value="1"/>
</dbReference>
<dbReference type="SUPFAM" id="SSF50978">
    <property type="entry name" value="WD40 repeat-like"/>
    <property type="match status" value="1"/>
</dbReference>
<evidence type="ECO:0000313" key="3">
    <source>
        <dbReference type="EMBL" id="KAE8656000.1"/>
    </source>
</evidence>
<dbReference type="Proteomes" id="UP000436088">
    <property type="component" value="Unassembled WGS sequence"/>
</dbReference>
<comment type="caution">
    <text evidence="3">The sequence shown here is derived from an EMBL/GenBank/DDBJ whole genome shotgun (WGS) entry which is preliminary data.</text>
</comment>
<dbReference type="AlphaFoldDB" id="A0A6A2WPI6"/>
<feature type="compositionally biased region" description="Basic and acidic residues" evidence="2">
    <location>
        <begin position="23"/>
        <end position="45"/>
    </location>
</feature>
<dbReference type="PANTHER" id="PTHR22844">
    <property type="entry name" value="F-BOX AND WD40 DOMAIN PROTEIN"/>
    <property type="match status" value="1"/>
</dbReference>
<feature type="compositionally biased region" description="Basic residues" evidence="2">
    <location>
        <begin position="46"/>
        <end position="56"/>
    </location>
</feature>
<dbReference type="PANTHER" id="PTHR22844:SF334">
    <property type="entry name" value="PROTEIN JINGUBANG-LIKE"/>
    <property type="match status" value="1"/>
</dbReference>
<reference evidence="3" key="1">
    <citation type="submission" date="2019-09" db="EMBL/GenBank/DDBJ databases">
        <title>Draft genome information of white flower Hibiscus syriacus.</title>
        <authorList>
            <person name="Kim Y.-M."/>
        </authorList>
    </citation>
    <scope>NUCLEOTIDE SEQUENCE [LARGE SCALE GENOMIC DNA]</scope>
    <source>
        <strain evidence="3">YM2019G1</strain>
    </source>
</reference>
<dbReference type="Gene3D" id="2.130.10.10">
    <property type="entry name" value="YVTN repeat-like/Quinoprotein amine dehydrogenase"/>
    <property type="match status" value="2"/>
</dbReference>
<protein>
    <submittedName>
        <fullName evidence="3">Uncharacterized protein</fullName>
    </submittedName>
</protein>
<feature type="region of interest" description="Disordered" evidence="2">
    <location>
        <begin position="98"/>
        <end position="121"/>
    </location>
</feature>
<evidence type="ECO:0000313" key="4">
    <source>
        <dbReference type="Proteomes" id="UP000436088"/>
    </source>
</evidence>
<proteinExistence type="predicted"/>
<evidence type="ECO:0000256" key="1">
    <source>
        <dbReference type="PROSITE-ProRule" id="PRU00221"/>
    </source>
</evidence>
<dbReference type="Pfam" id="PF00400">
    <property type="entry name" value="WD40"/>
    <property type="match status" value="3"/>
</dbReference>
<dbReference type="SMART" id="SM00320">
    <property type="entry name" value="WD40"/>
    <property type="match status" value="4"/>
</dbReference>
<dbReference type="InterPro" id="IPR036322">
    <property type="entry name" value="WD40_repeat_dom_sf"/>
</dbReference>
<dbReference type="InterPro" id="IPR001680">
    <property type="entry name" value="WD40_rpt"/>
</dbReference>
<keyword evidence="4" id="KW-1185">Reference proteome</keyword>
<accession>A0A6A2WPI6</accession>
<feature type="compositionally biased region" description="Acidic residues" evidence="2">
    <location>
        <begin position="65"/>
        <end position="75"/>
    </location>
</feature>
<organism evidence="3 4">
    <name type="scientific">Hibiscus syriacus</name>
    <name type="common">Rose of Sharon</name>
    <dbReference type="NCBI Taxonomy" id="106335"/>
    <lineage>
        <taxon>Eukaryota</taxon>
        <taxon>Viridiplantae</taxon>
        <taxon>Streptophyta</taxon>
        <taxon>Embryophyta</taxon>
        <taxon>Tracheophyta</taxon>
        <taxon>Spermatophyta</taxon>
        <taxon>Magnoliopsida</taxon>
        <taxon>eudicotyledons</taxon>
        <taxon>Gunneridae</taxon>
        <taxon>Pentapetalae</taxon>
        <taxon>rosids</taxon>
        <taxon>malvids</taxon>
        <taxon>Malvales</taxon>
        <taxon>Malvaceae</taxon>
        <taxon>Malvoideae</taxon>
        <taxon>Hibiscus</taxon>
    </lineage>
</organism>
<dbReference type="PROSITE" id="PS50294">
    <property type="entry name" value="WD_REPEATS_REGION"/>
    <property type="match status" value="1"/>
</dbReference>
<dbReference type="InterPro" id="IPR015943">
    <property type="entry name" value="WD40/YVTN_repeat-like_dom_sf"/>
</dbReference>
<gene>
    <name evidence="3" type="ORF">F3Y22_tig00117012pilonHSYRG00264</name>
</gene>